<sequence length="386" mass="44674">MRNALPMLDDPAVLDWMRDSVLRDLISNSDREKQHIRRKFSVLNVQADCGRPAIALFESEMVAEDERERENERIRDVLRKGLPRCVVYRDGERRTGLLFPWSLVGEVRSLRAQMSENCAGAVSIGIGAPCPRLEDIQLSYAQAEGALKAKFYRGAGQIILFSELEAYEELEEYPLAREKELLNRIKLARSPAEIEREVAEYYRFLLRNGPVEICQIQEMTLRLLAGTEKKIVSDSGEARASLRHEIMSVLKSETLQELMRFVVRYCVELKEWMAGAEGESVRSVIKRTLSYMEQECRDASLDKMARKVYMTPSYLSMLFKVNTGKTFIEQLTDIRIDKAKDMLKNTCMRNYEVAEQVGYQDSRYFSQLFKKRVGLSPSQYRELQER</sequence>
<dbReference type="SUPFAM" id="SSF46689">
    <property type="entry name" value="Homeodomain-like"/>
    <property type="match status" value="1"/>
</dbReference>
<dbReference type="Pfam" id="PF17853">
    <property type="entry name" value="GGDEF_2"/>
    <property type="match status" value="1"/>
</dbReference>
<dbReference type="PRINTS" id="PR00032">
    <property type="entry name" value="HTHARAC"/>
</dbReference>
<evidence type="ECO:0000256" key="2">
    <source>
        <dbReference type="ARBA" id="ARBA00023125"/>
    </source>
</evidence>
<dbReference type="RefSeq" id="WP_204605044.1">
    <property type="nucleotide sequence ID" value="NZ_JBHSED010000058.1"/>
</dbReference>
<dbReference type="InterPro" id="IPR018060">
    <property type="entry name" value="HTH_AraC"/>
</dbReference>
<dbReference type="Proteomes" id="UP001595755">
    <property type="component" value="Unassembled WGS sequence"/>
</dbReference>
<organism evidence="5 6">
    <name type="scientific">Cohnella boryungensis</name>
    <dbReference type="NCBI Taxonomy" id="768479"/>
    <lineage>
        <taxon>Bacteria</taxon>
        <taxon>Bacillati</taxon>
        <taxon>Bacillota</taxon>
        <taxon>Bacilli</taxon>
        <taxon>Bacillales</taxon>
        <taxon>Paenibacillaceae</taxon>
        <taxon>Cohnella</taxon>
    </lineage>
</organism>
<dbReference type="PANTHER" id="PTHR43280:SF10">
    <property type="entry name" value="REGULATORY PROTEIN POCR"/>
    <property type="match status" value="1"/>
</dbReference>
<evidence type="ECO:0000256" key="1">
    <source>
        <dbReference type="ARBA" id="ARBA00023015"/>
    </source>
</evidence>
<name>A0ABV8SFP1_9BACL</name>
<dbReference type="PANTHER" id="PTHR43280">
    <property type="entry name" value="ARAC-FAMILY TRANSCRIPTIONAL REGULATOR"/>
    <property type="match status" value="1"/>
</dbReference>
<dbReference type="Gene3D" id="1.10.10.60">
    <property type="entry name" value="Homeodomain-like"/>
    <property type="match status" value="2"/>
</dbReference>
<proteinExistence type="predicted"/>
<dbReference type="InterPro" id="IPR041522">
    <property type="entry name" value="CdaR_GGDEF"/>
</dbReference>
<dbReference type="SMART" id="SM00342">
    <property type="entry name" value="HTH_ARAC"/>
    <property type="match status" value="1"/>
</dbReference>
<keyword evidence="3" id="KW-0804">Transcription</keyword>
<keyword evidence="6" id="KW-1185">Reference proteome</keyword>
<evidence type="ECO:0000313" key="5">
    <source>
        <dbReference type="EMBL" id="MFC4306373.1"/>
    </source>
</evidence>
<evidence type="ECO:0000256" key="3">
    <source>
        <dbReference type="ARBA" id="ARBA00023163"/>
    </source>
</evidence>
<reference evidence="6" key="1">
    <citation type="journal article" date="2019" name="Int. J. Syst. Evol. Microbiol.">
        <title>The Global Catalogue of Microorganisms (GCM) 10K type strain sequencing project: providing services to taxonomists for standard genome sequencing and annotation.</title>
        <authorList>
            <consortium name="The Broad Institute Genomics Platform"/>
            <consortium name="The Broad Institute Genome Sequencing Center for Infectious Disease"/>
            <person name="Wu L."/>
            <person name="Ma J."/>
        </authorList>
    </citation>
    <scope>NUCLEOTIDE SEQUENCE [LARGE SCALE GENOMIC DNA]</scope>
    <source>
        <strain evidence="6">CGMCC 4.1641</strain>
    </source>
</reference>
<dbReference type="EMBL" id="JBHSED010000058">
    <property type="protein sequence ID" value="MFC4306373.1"/>
    <property type="molecule type" value="Genomic_DNA"/>
</dbReference>
<evidence type="ECO:0000259" key="4">
    <source>
        <dbReference type="PROSITE" id="PS01124"/>
    </source>
</evidence>
<feature type="domain" description="HTH araC/xylS-type" evidence="4">
    <location>
        <begin position="286"/>
        <end position="383"/>
    </location>
</feature>
<evidence type="ECO:0000313" key="6">
    <source>
        <dbReference type="Proteomes" id="UP001595755"/>
    </source>
</evidence>
<protein>
    <submittedName>
        <fullName evidence="5">Helix-turn-helix domain-containing protein</fullName>
    </submittedName>
</protein>
<dbReference type="InterPro" id="IPR020449">
    <property type="entry name" value="Tscrpt_reg_AraC-type_HTH"/>
</dbReference>
<dbReference type="PROSITE" id="PS01124">
    <property type="entry name" value="HTH_ARAC_FAMILY_2"/>
    <property type="match status" value="1"/>
</dbReference>
<dbReference type="Pfam" id="PF12833">
    <property type="entry name" value="HTH_18"/>
    <property type="match status" value="1"/>
</dbReference>
<keyword evidence="1" id="KW-0805">Transcription regulation</keyword>
<dbReference type="InterPro" id="IPR009057">
    <property type="entry name" value="Homeodomain-like_sf"/>
</dbReference>
<comment type="caution">
    <text evidence="5">The sequence shown here is derived from an EMBL/GenBank/DDBJ whole genome shotgun (WGS) entry which is preliminary data.</text>
</comment>
<keyword evidence="2" id="KW-0238">DNA-binding</keyword>
<gene>
    <name evidence="5" type="ORF">ACFO1S_23390</name>
</gene>
<accession>A0ABV8SFP1</accession>